<organism evidence="1 2">
    <name type="scientific">Niallia hominis</name>
    <dbReference type="NCBI Taxonomy" id="3133173"/>
    <lineage>
        <taxon>Bacteria</taxon>
        <taxon>Bacillati</taxon>
        <taxon>Bacillota</taxon>
        <taxon>Bacilli</taxon>
        <taxon>Bacillales</taxon>
        <taxon>Bacillaceae</taxon>
        <taxon>Niallia</taxon>
    </lineage>
</organism>
<dbReference type="EMBL" id="JBBMFN010000009">
    <property type="protein sequence ID" value="MEQ2465213.1"/>
    <property type="molecule type" value="Genomic_DNA"/>
</dbReference>
<evidence type="ECO:0000313" key="1">
    <source>
        <dbReference type="EMBL" id="MEQ2465213.1"/>
    </source>
</evidence>
<dbReference type="InterPro" id="IPR018680">
    <property type="entry name" value="DUF2164"/>
</dbReference>
<name>A0ABV1EVU9_9BACI</name>
<comment type="caution">
    <text evidence="1">The sequence shown here is derived from an EMBL/GenBank/DDBJ whole genome shotgun (WGS) entry which is preliminary data.</text>
</comment>
<keyword evidence="2" id="KW-1185">Reference proteome</keyword>
<dbReference type="RefSeq" id="WP_031540028.1">
    <property type="nucleotide sequence ID" value="NZ_JBBMFN010000009.1"/>
</dbReference>
<protein>
    <submittedName>
        <fullName evidence="1">DUF2164 domain-containing protein</fullName>
    </submittedName>
</protein>
<accession>A0ABV1EVU9</accession>
<proteinExistence type="predicted"/>
<dbReference type="Pfam" id="PF09932">
    <property type="entry name" value="DUF2164"/>
    <property type="match status" value="1"/>
</dbReference>
<sequence length="80" mass="9461">MFYKLTKKQQDDMIADIQFFFSEEREEDISEFAAERVLDFVKESLAPHFYNAGVKDARKIVEERTSALEDELLTLERPLK</sequence>
<dbReference type="Proteomes" id="UP001465426">
    <property type="component" value="Unassembled WGS sequence"/>
</dbReference>
<gene>
    <name evidence="1" type="ORF">WMO63_05950</name>
</gene>
<evidence type="ECO:0000313" key="2">
    <source>
        <dbReference type="Proteomes" id="UP001465426"/>
    </source>
</evidence>
<reference evidence="1 2" key="1">
    <citation type="submission" date="2024-03" db="EMBL/GenBank/DDBJ databases">
        <title>Human intestinal bacterial collection.</title>
        <authorList>
            <person name="Pauvert C."/>
            <person name="Hitch T.C.A."/>
            <person name="Clavel T."/>
        </authorList>
    </citation>
    <scope>NUCLEOTIDE SEQUENCE [LARGE SCALE GENOMIC DNA]</scope>
    <source>
        <strain evidence="1 2">CLA-SR-H024</strain>
    </source>
</reference>